<dbReference type="InterPro" id="IPR035979">
    <property type="entry name" value="RBD_domain_sf"/>
</dbReference>
<dbReference type="SUPFAM" id="SSF54928">
    <property type="entry name" value="RNA-binding domain, RBD"/>
    <property type="match status" value="1"/>
</dbReference>
<keyword evidence="6" id="KW-1185">Reference proteome</keyword>
<evidence type="ECO:0000313" key="6">
    <source>
        <dbReference type="Proteomes" id="UP000297245"/>
    </source>
</evidence>
<dbReference type="PANTHER" id="PTHR23204">
    <property type="entry name" value="CLEAVAGE AND POLYADENYLATION SPECIFIC FACTOR"/>
    <property type="match status" value="1"/>
</dbReference>
<dbReference type="GO" id="GO:0006397">
    <property type="term" value="P:mRNA processing"/>
    <property type="evidence" value="ECO:0007669"/>
    <property type="project" value="UniProtKB-KW"/>
</dbReference>
<keyword evidence="2" id="KW-0694">RNA-binding</keyword>
<gene>
    <name evidence="5" type="ORF">K435DRAFT_818145</name>
</gene>
<feature type="compositionally biased region" description="Gly residues" evidence="3">
    <location>
        <begin position="317"/>
        <end position="326"/>
    </location>
</feature>
<evidence type="ECO:0000256" key="2">
    <source>
        <dbReference type="PROSITE-ProRule" id="PRU00176"/>
    </source>
</evidence>
<proteinExistence type="inferred from homology"/>
<dbReference type="SMART" id="SM00360">
    <property type="entry name" value="RRM"/>
    <property type="match status" value="1"/>
</dbReference>
<feature type="compositionally biased region" description="Polar residues" evidence="3">
    <location>
        <begin position="163"/>
        <end position="172"/>
    </location>
</feature>
<dbReference type="InterPro" id="IPR012677">
    <property type="entry name" value="Nucleotide-bd_a/b_plait_sf"/>
</dbReference>
<feature type="compositionally biased region" description="Basic and acidic residues" evidence="3">
    <location>
        <begin position="176"/>
        <end position="186"/>
    </location>
</feature>
<dbReference type="OrthoDB" id="10065185at2759"/>
<feature type="compositionally biased region" description="Polar residues" evidence="3">
    <location>
        <begin position="16"/>
        <end position="34"/>
    </location>
</feature>
<sequence>MPEDDFDIYGEDVKSYTGQTEENDEQTQQVPTETTKMEPSAGMKRELEDLDDNYDQQLNDDSKVGQGTMNTPVIGANGMGNGMENDALYIGDLQWWTTDEDLRQVALNVGINLDHKDITFSEHKVNGKSKGIAYIECGSVENALIVKNWFDSNEFQGRRVTATVTSSSQGNPFRTLPKEPPAREGRGQQQQQQQQQVGQTAPRGGMTFRGRGAMRGGGQTNGGSNMNMPNMGMGNMNNMGMMPNVGMANMMGNMMGMGNFMGNTGFNGRGGMIPSGPRGGMMGGRGGAMMGMGMGMPNNMIGMGRGSQGHFNPAFMQGGGGNGNFGQDGPRKRFRADEN</sequence>
<feature type="domain" description="RRM" evidence="4">
    <location>
        <begin position="86"/>
        <end position="167"/>
    </location>
</feature>
<evidence type="ECO:0000259" key="4">
    <source>
        <dbReference type="PROSITE" id="PS50102"/>
    </source>
</evidence>
<reference evidence="5 6" key="1">
    <citation type="journal article" date="2019" name="Nat. Ecol. Evol.">
        <title>Megaphylogeny resolves global patterns of mushroom evolution.</title>
        <authorList>
            <person name="Varga T."/>
            <person name="Krizsan K."/>
            <person name="Foldi C."/>
            <person name="Dima B."/>
            <person name="Sanchez-Garcia M."/>
            <person name="Sanchez-Ramirez S."/>
            <person name="Szollosi G.J."/>
            <person name="Szarkandi J.G."/>
            <person name="Papp V."/>
            <person name="Albert L."/>
            <person name="Andreopoulos W."/>
            <person name="Angelini C."/>
            <person name="Antonin V."/>
            <person name="Barry K.W."/>
            <person name="Bougher N.L."/>
            <person name="Buchanan P."/>
            <person name="Buyck B."/>
            <person name="Bense V."/>
            <person name="Catcheside P."/>
            <person name="Chovatia M."/>
            <person name="Cooper J."/>
            <person name="Damon W."/>
            <person name="Desjardin D."/>
            <person name="Finy P."/>
            <person name="Geml J."/>
            <person name="Haridas S."/>
            <person name="Hughes K."/>
            <person name="Justo A."/>
            <person name="Karasinski D."/>
            <person name="Kautmanova I."/>
            <person name="Kiss B."/>
            <person name="Kocsube S."/>
            <person name="Kotiranta H."/>
            <person name="LaButti K.M."/>
            <person name="Lechner B.E."/>
            <person name="Liimatainen K."/>
            <person name="Lipzen A."/>
            <person name="Lukacs Z."/>
            <person name="Mihaltcheva S."/>
            <person name="Morgado L.N."/>
            <person name="Niskanen T."/>
            <person name="Noordeloos M.E."/>
            <person name="Ohm R.A."/>
            <person name="Ortiz-Santana B."/>
            <person name="Ovrebo C."/>
            <person name="Racz N."/>
            <person name="Riley R."/>
            <person name="Savchenko A."/>
            <person name="Shiryaev A."/>
            <person name="Soop K."/>
            <person name="Spirin V."/>
            <person name="Szebenyi C."/>
            <person name="Tomsovsky M."/>
            <person name="Tulloss R.E."/>
            <person name="Uehling J."/>
            <person name="Grigoriev I.V."/>
            <person name="Vagvolgyi C."/>
            <person name="Papp T."/>
            <person name="Martin F.M."/>
            <person name="Miettinen O."/>
            <person name="Hibbett D.S."/>
            <person name="Nagy L.G."/>
        </authorList>
    </citation>
    <scope>NUCLEOTIDE SEQUENCE [LARGE SCALE GENOMIC DNA]</scope>
    <source>
        <strain evidence="5 6">CBS 962.96</strain>
    </source>
</reference>
<comment type="similarity">
    <text evidence="1">Belongs to the RRM CPSF6/7 family.</text>
</comment>
<evidence type="ECO:0000313" key="5">
    <source>
        <dbReference type="EMBL" id="THV01039.1"/>
    </source>
</evidence>
<feature type="region of interest" description="Disordered" evidence="3">
    <location>
        <begin position="163"/>
        <end position="226"/>
    </location>
</feature>
<protein>
    <recommendedName>
        <fullName evidence="4">RRM domain-containing protein</fullName>
    </recommendedName>
</protein>
<feature type="compositionally biased region" description="Acidic residues" evidence="3">
    <location>
        <begin position="1"/>
        <end position="10"/>
    </location>
</feature>
<dbReference type="AlphaFoldDB" id="A0A4S8MFU0"/>
<dbReference type="Proteomes" id="UP000297245">
    <property type="component" value="Unassembled WGS sequence"/>
</dbReference>
<feature type="compositionally biased region" description="Basic and acidic residues" evidence="3">
    <location>
        <begin position="329"/>
        <end position="339"/>
    </location>
</feature>
<evidence type="ECO:0000256" key="1">
    <source>
        <dbReference type="ARBA" id="ARBA00006265"/>
    </source>
</evidence>
<dbReference type="EMBL" id="ML179095">
    <property type="protein sequence ID" value="THV01039.1"/>
    <property type="molecule type" value="Genomic_DNA"/>
</dbReference>
<organism evidence="5 6">
    <name type="scientific">Dendrothele bispora (strain CBS 962.96)</name>
    <dbReference type="NCBI Taxonomy" id="1314807"/>
    <lineage>
        <taxon>Eukaryota</taxon>
        <taxon>Fungi</taxon>
        <taxon>Dikarya</taxon>
        <taxon>Basidiomycota</taxon>
        <taxon>Agaricomycotina</taxon>
        <taxon>Agaricomycetes</taxon>
        <taxon>Agaricomycetidae</taxon>
        <taxon>Agaricales</taxon>
        <taxon>Agaricales incertae sedis</taxon>
        <taxon>Dendrothele</taxon>
    </lineage>
</organism>
<dbReference type="Gene3D" id="3.30.70.330">
    <property type="match status" value="1"/>
</dbReference>
<accession>A0A4S8MFU0</accession>
<dbReference type="InterPro" id="IPR000504">
    <property type="entry name" value="RRM_dom"/>
</dbReference>
<dbReference type="InterPro" id="IPR034772">
    <property type="entry name" value="CPSF6/7"/>
</dbReference>
<dbReference type="PROSITE" id="PS50102">
    <property type="entry name" value="RRM"/>
    <property type="match status" value="1"/>
</dbReference>
<feature type="region of interest" description="Disordered" evidence="3">
    <location>
        <begin position="317"/>
        <end position="339"/>
    </location>
</feature>
<evidence type="ECO:0000256" key="3">
    <source>
        <dbReference type="SAM" id="MobiDB-lite"/>
    </source>
</evidence>
<dbReference type="GO" id="GO:0005634">
    <property type="term" value="C:nucleus"/>
    <property type="evidence" value="ECO:0007669"/>
    <property type="project" value="UniProtKB-SubCell"/>
</dbReference>
<dbReference type="GO" id="GO:0003723">
    <property type="term" value="F:RNA binding"/>
    <property type="evidence" value="ECO:0007669"/>
    <property type="project" value="UniProtKB-UniRule"/>
</dbReference>
<feature type="region of interest" description="Disordered" evidence="3">
    <location>
        <begin position="1"/>
        <end position="44"/>
    </location>
</feature>
<name>A0A4S8MFU0_DENBC</name>
<dbReference type="CDD" id="cd12372">
    <property type="entry name" value="RRM_CFIm68_CFIm59"/>
    <property type="match status" value="1"/>
</dbReference>